<feature type="region of interest" description="Disordered" evidence="1">
    <location>
        <begin position="248"/>
        <end position="268"/>
    </location>
</feature>
<evidence type="ECO:0000313" key="4">
    <source>
        <dbReference type="Proteomes" id="UP000054565"/>
    </source>
</evidence>
<reference evidence="4" key="1">
    <citation type="journal article" date="2010" name="Genome Res.">
        <title>Population genomic sequencing of Coccidioides fungi reveals recent hybridization and transposon control.</title>
        <authorList>
            <person name="Neafsey D.E."/>
            <person name="Barker B.M."/>
            <person name="Sharpton T.J."/>
            <person name="Stajich J.E."/>
            <person name="Park D.J."/>
            <person name="Whiston E."/>
            <person name="Hung C.-Y."/>
            <person name="McMahan C."/>
            <person name="White J."/>
            <person name="Sykes S."/>
            <person name="Heiman D."/>
            <person name="Young S."/>
            <person name="Zeng Q."/>
            <person name="Abouelleil A."/>
            <person name="Aftuck L."/>
            <person name="Bessette D."/>
            <person name="Brown A."/>
            <person name="FitzGerald M."/>
            <person name="Lui A."/>
            <person name="Macdonald J.P."/>
            <person name="Priest M."/>
            <person name="Orbach M.J."/>
            <person name="Galgiani J.N."/>
            <person name="Kirkland T.N."/>
            <person name="Cole G.T."/>
            <person name="Birren B.W."/>
            <person name="Henn M.R."/>
            <person name="Taylor J.W."/>
            <person name="Rounsley S.D."/>
        </authorList>
    </citation>
    <scope>NUCLEOTIDE SEQUENCE [LARGE SCALE GENOMIC DNA]</scope>
    <source>
        <strain evidence="4">RMSCC 2394</strain>
    </source>
</reference>
<dbReference type="InterPro" id="IPR056021">
    <property type="entry name" value="DUF7600"/>
</dbReference>
<dbReference type="InterPro" id="IPR001810">
    <property type="entry name" value="F-box_dom"/>
</dbReference>
<dbReference type="Gene3D" id="1.20.1280.50">
    <property type="match status" value="1"/>
</dbReference>
<proteinExistence type="predicted"/>
<evidence type="ECO:0000259" key="2">
    <source>
        <dbReference type="PROSITE" id="PS50181"/>
    </source>
</evidence>
<dbReference type="SMART" id="SM00256">
    <property type="entry name" value="FBOX"/>
    <property type="match status" value="1"/>
</dbReference>
<dbReference type="Pfam" id="PF00646">
    <property type="entry name" value="F-box"/>
    <property type="match status" value="1"/>
</dbReference>
<dbReference type="STRING" id="404692.A0A0J6Y139"/>
<dbReference type="EMBL" id="DS028093">
    <property type="protein sequence ID" value="KMP00724.1"/>
    <property type="molecule type" value="Genomic_DNA"/>
</dbReference>
<name>A0A0J6Y139_COCIT</name>
<dbReference type="InterPro" id="IPR036047">
    <property type="entry name" value="F-box-like_dom_sf"/>
</dbReference>
<dbReference type="AlphaFoldDB" id="A0A0J6Y139"/>
<sequence length="749" mass="85722">MAAILRTTCLVRGLRNGCSLPVGRATIFRAFSGILRDFCQASRIIHSYEPDILFNQAPLILDDNGSILPRIQHLYHSLHTGVHPSPSESIINNPYETNDLTMDDCILCGDYFNDFRRHLDKTWLDEFRAVYCVDEECRISGIGRDHGYLQGTVLVPLDETTRWTDRGVLFIRVSMMRRPCRNVDRARGFIFHDSCWRLLKEVYNQDPIPLRRLLEVLPYDPYNVPDVQHILSKPLHLPRFQPSRKAKCARKEHGRKANNPTSTMPDLSNDSHEKNYFKKLPFEILEEIASYLEVADFLRLRSVSKPFCPIFSSRRFWKIRFWNERGFIFEALDSTIKRRLNWQSLYWHTNGPKLSLALSNRKRVWTLNQMLQEKLDLRWIEDPKLCHDDPGDVNWEWREVHGEMIEESFREFSNGCRRFHRRWATLPPNVTKIGVSTIHDGRESYVTGMQVISEGSQPLQIGYMNPISARQVFAEITSLEGFTVAVGPGGIQAVQMIMGNDCQSGWLGRPDEEAAVTRRLAAGEPISALAMGFDGYKMVSLAVGKNTLMPNTRPFSDDLRETALWHRRIPGPNHHLSYESFVGRDPTFGYSPLHVALFGGPGGCYLRSLFGISVSYADHGIMGIDFLHRDGHVPYECWRLGYHTFGLQRGFYIDGRNGELIESVDIDTFHYPDEVVHGISRHGVIYTNRGRSYNFSRWPRFGPGTKKPRAISRVQKVRAAPGAVITGFYAAHAKDMTGSTGILWGRSPT</sequence>
<dbReference type="Proteomes" id="UP000054565">
    <property type="component" value="Unassembled WGS sequence"/>
</dbReference>
<protein>
    <recommendedName>
        <fullName evidence="2">F-box domain-containing protein</fullName>
    </recommendedName>
</protein>
<dbReference type="PROSITE" id="PS50181">
    <property type="entry name" value="FBOX"/>
    <property type="match status" value="1"/>
</dbReference>
<feature type="domain" description="F-box" evidence="2">
    <location>
        <begin position="274"/>
        <end position="320"/>
    </location>
</feature>
<dbReference type="Pfam" id="PF24539">
    <property type="entry name" value="DUF7600"/>
    <property type="match status" value="1"/>
</dbReference>
<dbReference type="SUPFAM" id="SSF81383">
    <property type="entry name" value="F-box domain"/>
    <property type="match status" value="1"/>
</dbReference>
<gene>
    <name evidence="3" type="ORF">CIRG_00866</name>
</gene>
<evidence type="ECO:0000313" key="3">
    <source>
        <dbReference type="EMBL" id="KMP00724.1"/>
    </source>
</evidence>
<organism evidence="3 4">
    <name type="scientific">Coccidioides immitis RMSCC 2394</name>
    <dbReference type="NCBI Taxonomy" id="404692"/>
    <lineage>
        <taxon>Eukaryota</taxon>
        <taxon>Fungi</taxon>
        <taxon>Dikarya</taxon>
        <taxon>Ascomycota</taxon>
        <taxon>Pezizomycotina</taxon>
        <taxon>Eurotiomycetes</taxon>
        <taxon>Eurotiomycetidae</taxon>
        <taxon>Onygenales</taxon>
        <taxon>Onygenaceae</taxon>
        <taxon>Coccidioides</taxon>
    </lineage>
</organism>
<evidence type="ECO:0000256" key="1">
    <source>
        <dbReference type="SAM" id="MobiDB-lite"/>
    </source>
</evidence>
<feature type="compositionally biased region" description="Polar residues" evidence="1">
    <location>
        <begin position="258"/>
        <end position="268"/>
    </location>
</feature>
<accession>A0A0J6Y139</accession>
<dbReference type="OrthoDB" id="5273847at2759"/>